<evidence type="ECO:0000256" key="1">
    <source>
        <dbReference type="SAM" id="MobiDB-lite"/>
    </source>
</evidence>
<gene>
    <name evidence="2" type="ORF">FB388_2211</name>
</gene>
<dbReference type="EMBL" id="VFPH01000001">
    <property type="protein sequence ID" value="TQM44832.1"/>
    <property type="molecule type" value="Genomic_DNA"/>
</dbReference>
<accession>A0A543GFH7</accession>
<dbReference type="AlphaFoldDB" id="A0A543GFH7"/>
<reference evidence="2 3" key="1">
    <citation type="submission" date="2019-06" db="EMBL/GenBank/DDBJ databases">
        <title>Sequencing the genomes of 1000 actinobacteria strains.</title>
        <authorList>
            <person name="Klenk H.-P."/>
        </authorList>
    </citation>
    <scope>NUCLEOTIDE SEQUENCE [LARGE SCALE GENOMIC DNA]</scope>
    <source>
        <strain evidence="2 3">DSM 45511</strain>
    </source>
</reference>
<evidence type="ECO:0000313" key="3">
    <source>
        <dbReference type="Proteomes" id="UP000319818"/>
    </source>
</evidence>
<dbReference type="Proteomes" id="UP000319818">
    <property type="component" value="Unassembled WGS sequence"/>
</dbReference>
<organism evidence="2 3">
    <name type="scientific">Pseudonocardia cypriaca</name>
    <dbReference type="NCBI Taxonomy" id="882449"/>
    <lineage>
        <taxon>Bacteria</taxon>
        <taxon>Bacillati</taxon>
        <taxon>Actinomycetota</taxon>
        <taxon>Actinomycetes</taxon>
        <taxon>Pseudonocardiales</taxon>
        <taxon>Pseudonocardiaceae</taxon>
        <taxon>Pseudonocardia</taxon>
    </lineage>
</organism>
<comment type="caution">
    <text evidence="2">The sequence shown here is derived from an EMBL/GenBank/DDBJ whole genome shotgun (WGS) entry which is preliminary data.</text>
</comment>
<proteinExistence type="predicted"/>
<feature type="region of interest" description="Disordered" evidence="1">
    <location>
        <begin position="1"/>
        <end position="20"/>
    </location>
</feature>
<keyword evidence="3" id="KW-1185">Reference proteome</keyword>
<evidence type="ECO:0000313" key="2">
    <source>
        <dbReference type="EMBL" id="TQM44832.1"/>
    </source>
</evidence>
<protein>
    <submittedName>
        <fullName evidence="2">Uncharacterized protein</fullName>
    </submittedName>
</protein>
<name>A0A543GFH7_9PSEU</name>
<sequence length="72" mass="8355">MRSLRQGLVPMSPSSTASPRIMENSTRMSWQLLSLSVRRSWLFTQPLTAMRAMSPTGVPDQRGRMWLRMWES</sequence>